<proteinExistence type="inferred from homology"/>
<protein>
    <submittedName>
        <fullName evidence="1">Uncharacterized protein</fullName>
    </submittedName>
</protein>
<comment type="caution">
    <text evidence="1">The sequence shown here is derived from an EMBL/GenBank/DDBJ whole genome shotgun (WGS) entry which is preliminary data.</text>
</comment>
<reference evidence="1" key="1">
    <citation type="journal article" date="2015" name="Proc. Natl. Acad. Sci. U.S.A.">
        <title>Networks of energetic and metabolic interactions define dynamics in microbial communities.</title>
        <authorList>
            <person name="Embree M."/>
            <person name="Liu J.K."/>
            <person name="Al-Bassam M.M."/>
            <person name="Zengler K."/>
        </authorList>
    </citation>
    <scope>NUCLEOTIDE SEQUENCE</scope>
</reference>
<dbReference type="EMBL" id="LNQE01001916">
    <property type="protein sequence ID" value="KUG02665.1"/>
    <property type="molecule type" value="Genomic_DNA"/>
</dbReference>
<organism evidence="1">
    <name type="scientific">hydrocarbon metagenome</name>
    <dbReference type="NCBI Taxonomy" id="938273"/>
    <lineage>
        <taxon>unclassified sequences</taxon>
        <taxon>metagenomes</taxon>
        <taxon>ecological metagenomes</taxon>
    </lineage>
</organism>
<gene>
    <name evidence="1" type="ORF">ASZ90_020033</name>
</gene>
<dbReference type="InterPro" id="IPR009711">
    <property type="entry name" value="UPF0473"/>
</dbReference>
<accession>A0A0W8E2H0</accession>
<evidence type="ECO:0000313" key="1">
    <source>
        <dbReference type="EMBL" id="KUG02665.1"/>
    </source>
</evidence>
<dbReference type="HAMAP" id="MF_01448">
    <property type="entry name" value="UPF0473"/>
    <property type="match status" value="1"/>
</dbReference>
<name>A0A0W8E2H0_9ZZZZ</name>
<dbReference type="Pfam" id="PF06949">
    <property type="entry name" value="DUF1292"/>
    <property type="match status" value="1"/>
</dbReference>
<sequence length="109" mass="12714">MSDEELFEEEEYPVLVLVDEEGVEMEFELIAELDIQESKYRVLLPLDEFFFEEEAEDGESDGEVEAGGVVIFKVMYDEEGNEFLADIDDDEEWEMVADVWQELAENEEV</sequence>
<dbReference type="AlphaFoldDB" id="A0A0W8E2H0"/>